<dbReference type="SUPFAM" id="SSF51735">
    <property type="entry name" value="NAD(P)-binding Rossmann-fold domains"/>
    <property type="match status" value="1"/>
</dbReference>
<keyword evidence="10" id="KW-0175">Coiled coil</keyword>
<feature type="binding site" evidence="6 8">
    <location>
        <position position="81"/>
    </location>
    <ligand>
        <name>substrate</name>
    </ligand>
</feature>
<comment type="catalytic activity">
    <reaction evidence="5">
        <text>(S)-lactate + NAD(+) = pyruvate + NADH + H(+)</text>
        <dbReference type="Rhea" id="RHEA:23444"/>
        <dbReference type="ChEBI" id="CHEBI:15361"/>
        <dbReference type="ChEBI" id="CHEBI:15378"/>
        <dbReference type="ChEBI" id="CHEBI:16651"/>
        <dbReference type="ChEBI" id="CHEBI:57540"/>
        <dbReference type="ChEBI" id="CHEBI:57945"/>
        <dbReference type="EC" id="1.1.1.27"/>
    </reaction>
</comment>
<dbReference type="Gene3D" id="3.40.50.720">
    <property type="entry name" value="NAD(P)-binding Rossmann-like Domain"/>
    <property type="match status" value="1"/>
</dbReference>
<dbReference type="EC" id="1.1.1.37" evidence="6"/>
<dbReference type="Pfam" id="PF02866">
    <property type="entry name" value="Ldh_1_C"/>
    <property type="match status" value="1"/>
</dbReference>
<dbReference type="GO" id="GO:0004459">
    <property type="term" value="F:L-lactate dehydrogenase (NAD+) activity"/>
    <property type="evidence" value="ECO:0007669"/>
    <property type="project" value="UniProtKB-EC"/>
</dbReference>
<comment type="similarity">
    <text evidence="1">Belongs to the LDH/MDH superfamily. LDH family.</text>
</comment>
<gene>
    <name evidence="6 13" type="primary">mdh</name>
    <name evidence="13" type="ORF">J0M35_20560</name>
</gene>
<dbReference type="PRINTS" id="PR00086">
    <property type="entry name" value="LLDHDRGNASE"/>
</dbReference>
<dbReference type="InterPro" id="IPR015955">
    <property type="entry name" value="Lactate_DH/Glyco_Ohase_4_C"/>
</dbReference>
<feature type="domain" description="Lactate/malate dehydrogenase N-terminal" evidence="11">
    <location>
        <begin position="3"/>
        <end position="141"/>
    </location>
</feature>
<evidence type="ECO:0000256" key="10">
    <source>
        <dbReference type="SAM" id="Coils"/>
    </source>
</evidence>
<evidence type="ECO:0000259" key="12">
    <source>
        <dbReference type="Pfam" id="PF02866"/>
    </source>
</evidence>
<dbReference type="InterPro" id="IPR011275">
    <property type="entry name" value="Malate_DH_type3"/>
</dbReference>
<sequence length="312" mass="33449">MSKVTVVGSGFVGATVAQYLADKDVCDVCLVDVVEGMPQGKSLDMMQAAAVHGFDRKMVGANDYAATKGSDIVVITAGIARKPGMSRDDLLKTNANIVQQVAKETIKYSPDAIFIVVTNPLDVMTYLTWKTTKLPASRVIGMAGVLDSARFQAFIAMETGFSVQDVRAMVLGGHGDLMVPLTRCATVNGVPIANFLSQEKIDEMVKRTQNGGAEIVSLLKTGSAYYAPGSSVVQMVEAILKDQNRLLPCAVLADGEYGLKDVYIGLPTVLGREGVKRIVELKLEKEEAESLKKSADSIKENIDLMNKLLVAV</sequence>
<evidence type="ECO:0000256" key="7">
    <source>
        <dbReference type="PIRSR" id="PIRSR000102-1"/>
    </source>
</evidence>
<comment type="catalytic activity">
    <reaction evidence="6">
        <text>(S)-malate + NAD(+) = oxaloacetate + NADH + H(+)</text>
        <dbReference type="Rhea" id="RHEA:21432"/>
        <dbReference type="ChEBI" id="CHEBI:15378"/>
        <dbReference type="ChEBI" id="CHEBI:15589"/>
        <dbReference type="ChEBI" id="CHEBI:16452"/>
        <dbReference type="ChEBI" id="CHEBI:57540"/>
        <dbReference type="ChEBI" id="CHEBI:57945"/>
        <dbReference type="EC" id="1.1.1.37"/>
    </reaction>
</comment>
<feature type="binding site" evidence="6 9">
    <location>
        <position position="94"/>
    </location>
    <ligand>
        <name>NAD(+)</name>
        <dbReference type="ChEBI" id="CHEBI:57540"/>
    </ligand>
</feature>
<dbReference type="FunFam" id="3.90.110.10:FF:000004">
    <property type="entry name" value="Malate dehydrogenase"/>
    <property type="match status" value="1"/>
</dbReference>
<dbReference type="Proteomes" id="UP000664277">
    <property type="component" value="Unassembled WGS sequence"/>
</dbReference>
<comment type="similarity">
    <text evidence="6">Belongs to the LDH/MDH superfamily. MDH type 3 family.</text>
</comment>
<keyword evidence="4 6" id="KW-0520">NAD</keyword>
<feature type="binding site" evidence="6 9">
    <location>
        <begin position="117"/>
        <end position="119"/>
    </location>
    <ligand>
        <name>NAD(+)</name>
        <dbReference type="ChEBI" id="CHEBI:57540"/>
    </ligand>
</feature>
<dbReference type="CDD" id="cd01339">
    <property type="entry name" value="LDH-like_MDH"/>
    <property type="match status" value="1"/>
</dbReference>
<evidence type="ECO:0000256" key="4">
    <source>
        <dbReference type="ARBA" id="ARBA00023027"/>
    </source>
</evidence>
<evidence type="ECO:0000256" key="3">
    <source>
        <dbReference type="ARBA" id="ARBA00023002"/>
    </source>
</evidence>
<feature type="active site" description="Proton acceptor" evidence="6 7">
    <location>
        <position position="174"/>
    </location>
</feature>
<evidence type="ECO:0000256" key="1">
    <source>
        <dbReference type="ARBA" id="ARBA00006054"/>
    </source>
</evidence>
<reference evidence="13" key="1">
    <citation type="submission" date="2021-02" db="EMBL/GenBank/DDBJ databases">
        <title>Genome-Resolved Metagenomics of a Microbial Community Performing Photosynthetic Biological Nutrient Removal.</title>
        <authorList>
            <person name="Mcdaniel E.A."/>
        </authorList>
    </citation>
    <scope>NUCLEOTIDE SEQUENCE</scope>
    <source>
        <strain evidence="13">UWPOB_OBS1</strain>
    </source>
</reference>
<evidence type="ECO:0000259" key="11">
    <source>
        <dbReference type="Pfam" id="PF00056"/>
    </source>
</evidence>
<dbReference type="InterPro" id="IPR022383">
    <property type="entry name" value="Lactate/malate_DH_C"/>
</dbReference>
<feature type="binding site" evidence="6 9">
    <location>
        <begin position="8"/>
        <end position="13"/>
    </location>
    <ligand>
        <name>NAD(+)</name>
        <dbReference type="ChEBI" id="CHEBI:57540"/>
    </ligand>
</feature>
<dbReference type="AlphaFoldDB" id="A0A8J7PK13"/>
<dbReference type="PANTHER" id="PTHR43128">
    <property type="entry name" value="L-2-HYDROXYCARBOXYLATE DEHYDROGENASE (NAD(P)(+))"/>
    <property type="match status" value="1"/>
</dbReference>
<dbReference type="FunFam" id="3.40.50.720:FF:000018">
    <property type="entry name" value="Malate dehydrogenase"/>
    <property type="match status" value="1"/>
</dbReference>
<evidence type="ECO:0000256" key="6">
    <source>
        <dbReference type="HAMAP-Rule" id="MF_00487"/>
    </source>
</evidence>
<evidence type="ECO:0000256" key="8">
    <source>
        <dbReference type="PIRSR" id="PIRSR000102-2"/>
    </source>
</evidence>
<feature type="binding site" evidence="6 9">
    <location>
        <position position="32"/>
    </location>
    <ligand>
        <name>NAD(+)</name>
        <dbReference type="ChEBI" id="CHEBI:57540"/>
    </ligand>
</feature>
<keyword evidence="3 6" id="KW-0560">Oxidoreductase</keyword>
<feature type="domain" description="Lactate/malate dehydrogenase C-terminal" evidence="12">
    <location>
        <begin position="146"/>
        <end position="305"/>
    </location>
</feature>
<dbReference type="InterPro" id="IPR001557">
    <property type="entry name" value="L-lactate/malate_DH"/>
</dbReference>
<keyword evidence="2 6" id="KW-0816">Tricarboxylic acid cycle</keyword>
<dbReference type="EMBL" id="JAFLCK010000053">
    <property type="protein sequence ID" value="MBN8662772.1"/>
    <property type="molecule type" value="Genomic_DNA"/>
</dbReference>
<evidence type="ECO:0000256" key="2">
    <source>
        <dbReference type="ARBA" id="ARBA00022532"/>
    </source>
</evidence>
<evidence type="ECO:0000313" key="14">
    <source>
        <dbReference type="Proteomes" id="UP000664277"/>
    </source>
</evidence>
<feature type="binding site" evidence="6 8">
    <location>
        <position position="150"/>
    </location>
    <ligand>
        <name>substrate</name>
    </ligand>
</feature>
<evidence type="ECO:0000256" key="9">
    <source>
        <dbReference type="PIRSR" id="PIRSR000102-3"/>
    </source>
</evidence>
<dbReference type="GO" id="GO:0006089">
    <property type="term" value="P:lactate metabolic process"/>
    <property type="evidence" value="ECO:0007669"/>
    <property type="project" value="TreeGrafter"/>
</dbReference>
<dbReference type="InterPro" id="IPR001236">
    <property type="entry name" value="Lactate/malate_DH_N"/>
</dbReference>
<feature type="binding site" evidence="6 8">
    <location>
        <position position="119"/>
    </location>
    <ligand>
        <name>substrate</name>
    </ligand>
</feature>
<dbReference type="NCBIfam" id="TIGR01763">
    <property type="entry name" value="MalateDH_bact"/>
    <property type="match status" value="1"/>
</dbReference>
<proteinExistence type="inferred from homology"/>
<evidence type="ECO:0000256" key="5">
    <source>
        <dbReference type="ARBA" id="ARBA00049258"/>
    </source>
</evidence>
<evidence type="ECO:0000313" key="13">
    <source>
        <dbReference type="EMBL" id="MBN8662772.1"/>
    </source>
</evidence>
<dbReference type="InterPro" id="IPR036291">
    <property type="entry name" value="NAD(P)-bd_dom_sf"/>
</dbReference>
<dbReference type="GO" id="GO:0006099">
    <property type="term" value="P:tricarboxylic acid cycle"/>
    <property type="evidence" value="ECO:0007669"/>
    <property type="project" value="UniProtKB-UniRule"/>
</dbReference>
<dbReference type="PANTHER" id="PTHR43128:SF16">
    <property type="entry name" value="L-LACTATE DEHYDROGENASE"/>
    <property type="match status" value="1"/>
</dbReference>
<organism evidence="13 14">
    <name type="scientific">Candidatus Obscuribacter phosphatis</name>
    <dbReference type="NCBI Taxonomy" id="1906157"/>
    <lineage>
        <taxon>Bacteria</taxon>
        <taxon>Bacillati</taxon>
        <taxon>Candidatus Melainabacteria</taxon>
        <taxon>Candidatus Obscuribacterales</taxon>
        <taxon>Candidatus Obscuribacteraceae</taxon>
        <taxon>Candidatus Obscuribacter</taxon>
    </lineage>
</organism>
<accession>A0A8J7PK13</accession>
<dbReference type="SUPFAM" id="SSF56327">
    <property type="entry name" value="LDH C-terminal domain-like"/>
    <property type="match status" value="1"/>
</dbReference>
<comment type="function">
    <text evidence="6">Catalyzes the reversible oxidation of malate to oxaloacetate.</text>
</comment>
<dbReference type="Gene3D" id="3.90.110.10">
    <property type="entry name" value="Lactate dehydrogenase/glycoside hydrolase, family 4, C-terminal"/>
    <property type="match status" value="1"/>
</dbReference>
<name>A0A8J7PK13_9BACT</name>
<dbReference type="Pfam" id="PF00056">
    <property type="entry name" value="Ldh_1_N"/>
    <property type="match status" value="1"/>
</dbReference>
<dbReference type="HAMAP" id="MF_00487">
    <property type="entry name" value="Malate_dehydrog_3"/>
    <property type="match status" value="1"/>
</dbReference>
<dbReference type="NCBIfam" id="NF004863">
    <property type="entry name" value="PRK06223.1"/>
    <property type="match status" value="1"/>
</dbReference>
<dbReference type="GO" id="GO:0030060">
    <property type="term" value="F:L-malate dehydrogenase (NAD+) activity"/>
    <property type="evidence" value="ECO:0007669"/>
    <property type="project" value="UniProtKB-UniRule"/>
</dbReference>
<comment type="caution">
    <text evidence="13">The sequence shown here is derived from an EMBL/GenBank/DDBJ whole genome shotgun (WGS) entry which is preliminary data.</text>
</comment>
<protein>
    <recommendedName>
        <fullName evidence="6">Malate dehydrogenase</fullName>
        <ecNumber evidence="6">1.1.1.37</ecNumber>
    </recommendedName>
</protein>
<feature type="binding site" evidence="6 8">
    <location>
        <position position="87"/>
    </location>
    <ligand>
        <name>substrate</name>
    </ligand>
</feature>
<dbReference type="PIRSF" id="PIRSF000102">
    <property type="entry name" value="Lac_mal_DH"/>
    <property type="match status" value="1"/>
</dbReference>
<feature type="coiled-coil region" evidence="10">
    <location>
        <begin position="278"/>
        <end position="308"/>
    </location>
</feature>